<dbReference type="Proteomes" id="UP001055439">
    <property type="component" value="Chromosome 5"/>
</dbReference>
<dbReference type="AlphaFoldDB" id="A0A9E7K312"/>
<evidence type="ECO:0000313" key="1">
    <source>
        <dbReference type="EMBL" id="URE01792.1"/>
    </source>
</evidence>
<proteinExistence type="predicted"/>
<dbReference type="EMBL" id="CP097507">
    <property type="protein sequence ID" value="URE01792.1"/>
    <property type="molecule type" value="Genomic_DNA"/>
</dbReference>
<sequence>MTGVTLFWIQRSSPVVSHEVTVHFVDVPVVGKPQSWLREVGYRPLMAVSKCPAKTVNAQLNCSCSRAFKCSIRTASSYNTLKLSML</sequence>
<protein>
    <submittedName>
        <fullName evidence="1">Uncharacterized protein</fullName>
    </submittedName>
</protein>
<keyword evidence="2" id="KW-1185">Reference proteome</keyword>
<reference evidence="1" key="1">
    <citation type="submission" date="2022-05" db="EMBL/GenBank/DDBJ databases">
        <title>The Musa troglodytarum L. genome provides insights into the mechanism of non-climacteric behaviour and enrichment of carotenoids.</title>
        <authorList>
            <person name="Wang J."/>
        </authorList>
    </citation>
    <scope>NUCLEOTIDE SEQUENCE</scope>
    <source>
        <tissue evidence="1">Leaf</tissue>
    </source>
</reference>
<name>A0A9E7K312_9LILI</name>
<organism evidence="1 2">
    <name type="scientific">Musa troglodytarum</name>
    <name type="common">fe'i banana</name>
    <dbReference type="NCBI Taxonomy" id="320322"/>
    <lineage>
        <taxon>Eukaryota</taxon>
        <taxon>Viridiplantae</taxon>
        <taxon>Streptophyta</taxon>
        <taxon>Embryophyta</taxon>
        <taxon>Tracheophyta</taxon>
        <taxon>Spermatophyta</taxon>
        <taxon>Magnoliopsida</taxon>
        <taxon>Liliopsida</taxon>
        <taxon>Zingiberales</taxon>
        <taxon>Musaceae</taxon>
        <taxon>Musa</taxon>
    </lineage>
</organism>
<gene>
    <name evidence="1" type="ORF">MUK42_00081</name>
</gene>
<evidence type="ECO:0000313" key="2">
    <source>
        <dbReference type="Proteomes" id="UP001055439"/>
    </source>
</evidence>
<accession>A0A9E7K312</accession>